<proteinExistence type="predicted"/>
<reference evidence="2 3" key="1">
    <citation type="journal article" date="2015" name="Nature">
        <title>rRNA introns, odd ribosomes, and small enigmatic genomes across a large radiation of phyla.</title>
        <authorList>
            <person name="Brown C.T."/>
            <person name="Hug L.A."/>
            <person name="Thomas B.C."/>
            <person name="Sharon I."/>
            <person name="Castelle C.J."/>
            <person name="Singh A."/>
            <person name="Wilkins M.J."/>
            <person name="Williams K.H."/>
            <person name="Banfield J.F."/>
        </authorList>
    </citation>
    <scope>NUCLEOTIDE SEQUENCE [LARGE SCALE GENOMIC DNA]</scope>
</reference>
<organism evidence="2 3">
    <name type="scientific">Candidatus Woesebacteria bacterium GW2011_GWB1_39_10</name>
    <dbReference type="NCBI Taxonomy" id="1618572"/>
    <lineage>
        <taxon>Bacteria</taxon>
        <taxon>Candidatus Woeseibacteriota</taxon>
    </lineage>
</organism>
<name>A0A0G0PTJ6_9BACT</name>
<dbReference type="EMBL" id="LBVU01000001">
    <property type="protein sequence ID" value="KKQ92636.1"/>
    <property type="molecule type" value="Genomic_DNA"/>
</dbReference>
<protein>
    <submittedName>
        <fullName evidence="2">Uncharacterized protein</fullName>
    </submittedName>
</protein>
<evidence type="ECO:0000256" key="1">
    <source>
        <dbReference type="SAM" id="MobiDB-lite"/>
    </source>
</evidence>
<comment type="caution">
    <text evidence="2">The sequence shown here is derived from an EMBL/GenBank/DDBJ whole genome shotgun (WGS) entry which is preliminary data.</text>
</comment>
<evidence type="ECO:0000313" key="2">
    <source>
        <dbReference type="EMBL" id="KKQ92636.1"/>
    </source>
</evidence>
<dbReference type="Proteomes" id="UP000034774">
    <property type="component" value="Unassembled WGS sequence"/>
</dbReference>
<dbReference type="STRING" id="1618572.UT17_C0001G0015"/>
<feature type="compositionally biased region" description="Low complexity" evidence="1">
    <location>
        <begin position="89"/>
        <end position="99"/>
    </location>
</feature>
<feature type="region of interest" description="Disordered" evidence="1">
    <location>
        <begin position="76"/>
        <end position="108"/>
    </location>
</feature>
<gene>
    <name evidence="2" type="ORF">UT17_C0001G0015</name>
</gene>
<sequence length="108" mass="11463">MTAVLNNRMPESVKLVEDAKATYEALAAMVLDDSHPVVVLPADAKELPGVELLVSLGGATFVPETREVTLLVEAPVAPEQKPPAGVKEAAAAQSSFAGQGRREEERRE</sequence>
<evidence type="ECO:0000313" key="3">
    <source>
        <dbReference type="Proteomes" id="UP000034774"/>
    </source>
</evidence>
<accession>A0A0G0PTJ6</accession>
<dbReference type="AlphaFoldDB" id="A0A0G0PTJ6"/>